<keyword evidence="5 6" id="KW-0472">Membrane</keyword>
<dbReference type="Proteomes" id="UP000515204">
    <property type="component" value="Unplaced"/>
</dbReference>
<organism evidence="7 8">
    <name type="scientific">Dinoponera quadriceps</name>
    <name type="common">South American ant</name>
    <dbReference type="NCBI Taxonomy" id="609295"/>
    <lineage>
        <taxon>Eukaryota</taxon>
        <taxon>Metazoa</taxon>
        <taxon>Ecdysozoa</taxon>
        <taxon>Arthropoda</taxon>
        <taxon>Hexapoda</taxon>
        <taxon>Insecta</taxon>
        <taxon>Pterygota</taxon>
        <taxon>Neoptera</taxon>
        <taxon>Endopterygota</taxon>
        <taxon>Hymenoptera</taxon>
        <taxon>Apocrita</taxon>
        <taxon>Aculeata</taxon>
        <taxon>Formicoidea</taxon>
        <taxon>Formicidae</taxon>
        <taxon>Ponerinae</taxon>
        <taxon>Ponerini</taxon>
        <taxon>Dinoponera</taxon>
    </lineage>
</organism>
<feature type="transmembrane region" description="Helical" evidence="6">
    <location>
        <begin position="74"/>
        <end position="97"/>
    </location>
</feature>
<feature type="transmembrane region" description="Helical" evidence="6">
    <location>
        <begin position="323"/>
        <end position="347"/>
    </location>
</feature>
<gene>
    <name evidence="8" type="primary">LOC106748725</name>
</gene>
<accession>A0A6P3XWV5</accession>
<keyword evidence="3 6" id="KW-0812">Transmembrane</keyword>
<name>A0A6P3XWV5_DINQU</name>
<dbReference type="GeneID" id="106748725"/>
<sequence>MKIFAPPKHLSGAVAPLMTLNYLMGLRIVMYPRGKLRTMSSLIYLLLLLGIFCTSLPAQYSFTEKVKLLKLEFVLHRFILYLGAFVVMCKMVLGYFYTKAVNACYRKIAQIDETLERLGSIINYGEVYLLSIGAVITWFLCIQTRFKLVNELLSEGATMSTTERMKLGFCDLFAAEDYTKITNSKQCQNIISIKLFNLNRQLQSRIRTSKSGERNCVKSQTWPRLLSQIQKHFDMKLQGVSRNQFRDLIVVQRLIIIEKCRKRTYLLQTIRQVHLELCRILKTLCISFGIQITLDIGISIIFITGLLYILYIQQRQRTTGHILLDQAFTIITLIIVHVLKIVLINFVCKHATNEGKKTTEVIHEIYGCCPDTDIREEIQQFDLQISQSPVEFFIFGIFLNFQFLGSCLKTVTTYLVIMIQMSNSLESS</sequence>
<keyword evidence="6" id="KW-0675">Receptor</keyword>
<dbReference type="OrthoDB" id="7547218at2759"/>
<protein>
    <recommendedName>
        <fullName evidence="6">Gustatory receptor</fullName>
    </recommendedName>
</protein>
<feature type="transmembrane region" description="Helical" evidence="6">
    <location>
        <begin position="42"/>
        <end position="62"/>
    </location>
</feature>
<keyword evidence="2 6" id="KW-1003">Cell membrane</keyword>
<dbReference type="GO" id="GO:0005886">
    <property type="term" value="C:plasma membrane"/>
    <property type="evidence" value="ECO:0007669"/>
    <property type="project" value="UniProtKB-SubCell"/>
</dbReference>
<evidence type="ECO:0000256" key="3">
    <source>
        <dbReference type="ARBA" id="ARBA00022692"/>
    </source>
</evidence>
<feature type="transmembrane region" description="Helical" evidence="6">
    <location>
        <begin position="392"/>
        <end position="417"/>
    </location>
</feature>
<comment type="subcellular location">
    <subcellularLocation>
        <location evidence="1 6">Cell membrane</location>
        <topology evidence="1 6">Multi-pass membrane protein</topology>
    </subcellularLocation>
</comment>
<dbReference type="GO" id="GO:0007165">
    <property type="term" value="P:signal transduction"/>
    <property type="evidence" value="ECO:0007669"/>
    <property type="project" value="UniProtKB-KW"/>
</dbReference>
<comment type="similarity">
    <text evidence="6">Belongs to the insect chemoreceptor superfamily. Gustatory receptor (GR) family.</text>
</comment>
<keyword evidence="6" id="KW-0807">Transducer</keyword>
<proteinExistence type="inferred from homology"/>
<dbReference type="KEGG" id="dqu:106748725"/>
<dbReference type="GO" id="GO:0050909">
    <property type="term" value="P:sensory perception of taste"/>
    <property type="evidence" value="ECO:0007669"/>
    <property type="project" value="InterPro"/>
</dbReference>
<keyword evidence="7" id="KW-1185">Reference proteome</keyword>
<keyword evidence="4 6" id="KW-1133">Transmembrane helix</keyword>
<dbReference type="InterPro" id="IPR013604">
    <property type="entry name" value="7TM_chemorcpt"/>
</dbReference>
<evidence type="ECO:0000313" key="7">
    <source>
        <dbReference type="Proteomes" id="UP000515204"/>
    </source>
</evidence>
<evidence type="ECO:0000313" key="8">
    <source>
        <dbReference type="RefSeq" id="XP_014483035.1"/>
    </source>
</evidence>
<evidence type="ECO:0000256" key="2">
    <source>
        <dbReference type="ARBA" id="ARBA00022475"/>
    </source>
</evidence>
<evidence type="ECO:0000256" key="5">
    <source>
        <dbReference type="ARBA" id="ARBA00023136"/>
    </source>
</evidence>
<feature type="transmembrane region" description="Helical" evidence="6">
    <location>
        <begin position="288"/>
        <end position="311"/>
    </location>
</feature>
<dbReference type="RefSeq" id="XP_014483035.1">
    <property type="nucleotide sequence ID" value="XM_014627549.1"/>
</dbReference>
<feature type="transmembrane region" description="Helical" evidence="6">
    <location>
        <begin position="12"/>
        <end position="30"/>
    </location>
</feature>
<comment type="function">
    <text evidence="6">Gustatory receptor which mediates acceptance or avoidance behavior, depending on its substrates.</text>
</comment>
<dbReference type="Pfam" id="PF08395">
    <property type="entry name" value="7tm_7"/>
    <property type="match status" value="1"/>
</dbReference>
<dbReference type="AlphaFoldDB" id="A0A6P3XWV5"/>
<evidence type="ECO:0000256" key="6">
    <source>
        <dbReference type="RuleBase" id="RU363108"/>
    </source>
</evidence>
<reference evidence="8" key="1">
    <citation type="submission" date="2025-08" db="UniProtKB">
        <authorList>
            <consortium name="RefSeq"/>
        </authorList>
    </citation>
    <scope>IDENTIFICATION</scope>
</reference>
<feature type="transmembrane region" description="Helical" evidence="6">
    <location>
        <begin position="118"/>
        <end position="140"/>
    </location>
</feature>
<evidence type="ECO:0000256" key="4">
    <source>
        <dbReference type="ARBA" id="ARBA00022989"/>
    </source>
</evidence>
<evidence type="ECO:0000256" key="1">
    <source>
        <dbReference type="ARBA" id="ARBA00004651"/>
    </source>
</evidence>